<reference evidence="1 2" key="1">
    <citation type="submission" date="2022-08" db="EMBL/GenBank/DDBJ databases">
        <title>Proteogenomics of the novel Dehalobacterium formicoaceticum strain EZ94 highlights a key role of methyltransferases during anaerobic dichloromethane degradation.</title>
        <authorList>
            <person name="Wasmund K."/>
        </authorList>
    </citation>
    <scope>NUCLEOTIDE SEQUENCE [LARGE SCALE GENOMIC DNA]</scope>
    <source>
        <strain evidence="1 2">EZ94</strain>
    </source>
</reference>
<protein>
    <submittedName>
        <fullName evidence="1">Uncharacterized protein</fullName>
    </submittedName>
</protein>
<name>A0ABT1Y038_9FIRM</name>
<comment type="caution">
    <text evidence="1">The sequence shown here is derived from an EMBL/GenBank/DDBJ whole genome shotgun (WGS) entry which is preliminary data.</text>
</comment>
<dbReference type="Proteomes" id="UP001524944">
    <property type="component" value="Unassembled WGS sequence"/>
</dbReference>
<proteinExistence type="predicted"/>
<keyword evidence="2" id="KW-1185">Reference proteome</keyword>
<sequence length="72" mass="7727">MTTSAPKILPHAKQLCITLPALDRCLAGPVSESKVAATAHSPTLFIRKSLSKEIKEIGNKYGPVKNIENGLE</sequence>
<gene>
    <name evidence="1" type="ORF">NVS47_01650</name>
</gene>
<evidence type="ECO:0000313" key="1">
    <source>
        <dbReference type="EMBL" id="MCR6544227.1"/>
    </source>
</evidence>
<organism evidence="1 2">
    <name type="scientific">Dehalobacterium formicoaceticum</name>
    <dbReference type="NCBI Taxonomy" id="51515"/>
    <lineage>
        <taxon>Bacteria</taxon>
        <taxon>Bacillati</taxon>
        <taxon>Bacillota</taxon>
        <taxon>Clostridia</taxon>
        <taxon>Eubacteriales</taxon>
        <taxon>Peptococcaceae</taxon>
        <taxon>Dehalobacterium</taxon>
    </lineage>
</organism>
<dbReference type="EMBL" id="JANPWE010000001">
    <property type="protein sequence ID" value="MCR6544227.1"/>
    <property type="molecule type" value="Genomic_DNA"/>
</dbReference>
<accession>A0ABT1Y038</accession>
<evidence type="ECO:0000313" key="2">
    <source>
        <dbReference type="Proteomes" id="UP001524944"/>
    </source>
</evidence>